<reference evidence="1 2" key="1">
    <citation type="journal article" date="2010" name="BMC Genomics">
        <title>Genome comparison of the epiphytic bacteria Erwinia billingiae and E. tasmaniensis with the pear pathogen E. pyrifoliae.</title>
        <authorList>
            <person name="Kube M."/>
            <person name="Migdoll A.M."/>
            <person name="Gehring I."/>
            <person name="Heitmann K."/>
            <person name="Mayer Y."/>
            <person name="Kuhl H."/>
            <person name="Knaust F."/>
            <person name="Geider K."/>
            <person name="Reinhardt R."/>
        </authorList>
    </citation>
    <scope>NUCLEOTIDE SEQUENCE [LARGE SCALE GENOMIC DNA]</scope>
    <source>
        <strain evidence="1 2">Eb661</strain>
    </source>
</reference>
<proteinExistence type="predicted"/>
<dbReference type="EMBL" id="FP236843">
    <property type="protein sequence ID" value="CAX59835.1"/>
    <property type="molecule type" value="Genomic_DNA"/>
</dbReference>
<sequence length="78" mass="8558">MRNWQSSVKSNAAPAFKRVGKFVLISALTYGPGGLAGWAVKSVAHRPLKIFLAWALEPLLRRAVRGASARWNKSKTLP</sequence>
<dbReference type="NCBIfam" id="TIGR02979">
    <property type="entry name" value="phageshock_pspD"/>
    <property type="match status" value="1"/>
</dbReference>
<accession>D8MSM8</accession>
<dbReference type="Proteomes" id="UP000008793">
    <property type="component" value="Chromosome"/>
</dbReference>
<dbReference type="NCBIfam" id="NF007795">
    <property type="entry name" value="PRK10497.1"/>
    <property type="match status" value="1"/>
</dbReference>
<evidence type="ECO:0000313" key="2">
    <source>
        <dbReference type="Proteomes" id="UP000008793"/>
    </source>
</evidence>
<dbReference type="STRING" id="634500.EbC_23040"/>
<keyword evidence="2" id="KW-1185">Reference proteome</keyword>
<dbReference type="InterPro" id="IPR014321">
    <property type="entry name" value="Phageshock_PspD"/>
</dbReference>
<dbReference type="GeneID" id="90512309"/>
<protein>
    <submittedName>
        <fullName evidence="1">Phage shock protein D</fullName>
    </submittedName>
</protein>
<organism evidence="2">
    <name type="scientific">Erwinia billingiae (strain Eb661)</name>
    <dbReference type="NCBI Taxonomy" id="634500"/>
    <lineage>
        <taxon>Bacteria</taxon>
        <taxon>Pseudomonadati</taxon>
        <taxon>Pseudomonadota</taxon>
        <taxon>Gammaproteobacteria</taxon>
        <taxon>Enterobacterales</taxon>
        <taxon>Erwiniaceae</taxon>
        <taxon>Erwinia</taxon>
    </lineage>
</organism>
<dbReference type="eggNOG" id="ENOG5032YQQ">
    <property type="taxonomic scope" value="Bacteria"/>
</dbReference>
<dbReference type="AlphaFoldDB" id="D8MSM8"/>
<dbReference type="KEGG" id="ebi:EbC_23040"/>
<name>D8MSM8_ERWBE</name>
<gene>
    <name evidence="1" type="primary">pspD</name>
    <name evidence="1" type="ordered locus">EbC_23040</name>
</gene>
<dbReference type="HOGENOM" id="CLU_182267_0_0_6"/>
<dbReference type="RefSeq" id="WP_013202322.1">
    <property type="nucleotide sequence ID" value="NC_014306.1"/>
</dbReference>
<dbReference type="Pfam" id="PF09584">
    <property type="entry name" value="Phageshock_PspD"/>
    <property type="match status" value="1"/>
</dbReference>
<evidence type="ECO:0000313" key="1">
    <source>
        <dbReference type="EMBL" id="CAX59835.1"/>
    </source>
</evidence>